<dbReference type="AlphaFoldDB" id="A0A7E4V2V1"/>
<comment type="subcellular location">
    <subcellularLocation>
        <location evidence="2">Cytoplasm</location>
        <location evidence="2">Cytoskeleton</location>
        <location evidence="2">Spindle</location>
    </subcellularLocation>
    <subcellularLocation>
        <location evidence="1">Nucleus</location>
    </subcellularLocation>
</comment>
<feature type="region of interest" description="Disordered" evidence="8">
    <location>
        <begin position="95"/>
        <end position="232"/>
    </location>
</feature>
<dbReference type="GO" id="GO:0000281">
    <property type="term" value="P:mitotic cytokinesis"/>
    <property type="evidence" value="ECO:0007669"/>
    <property type="project" value="TreeGrafter"/>
</dbReference>
<feature type="compositionally biased region" description="Basic and acidic residues" evidence="8">
    <location>
        <begin position="183"/>
        <end position="232"/>
    </location>
</feature>
<dbReference type="GO" id="GO:0030496">
    <property type="term" value="C:midbody"/>
    <property type="evidence" value="ECO:0007669"/>
    <property type="project" value="TreeGrafter"/>
</dbReference>
<evidence type="ECO:0000256" key="4">
    <source>
        <dbReference type="ARBA" id="ARBA00022490"/>
    </source>
</evidence>
<feature type="compositionally biased region" description="Pro residues" evidence="8">
    <location>
        <begin position="139"/>
        <end position="149"/>
    </location>
</feature>
<name>A0A7E4V2V1_PANRE</name>
<accession>A0A7E4V2V1</accession>
<evidence type="ECO:0000259" key="9">
    <source>
        <dbReference type="Pfam" id="PF03941"/>
    </source>
</evidence>
<protein>
    <submittedName>
        <fullName evidence="11">INCENP_ARK-bind domain-containing protein</fullName>
    </submittedName>
</protein>
<feature type="region of interest" description="Disordered" evidence="8">
    <location>
        <begin position="500"/>
        <end position="519"/>
    </location>
</feature>
<organism evidence="10 11">
    <name type="scientific">Panagrellus redivivus</name>
    <name type="common">Microworm</name>
    <dbReference type="NCBI Taxonomy" id="6233"/>
    <lineage>
        <taxon>Eukaryota</taxon>
        <taxon>Metazoa</taxon>
        <taxon>Ecdysozoa</taxon>
        <taxon>Nematoda</taxon>
        <taxon>Chromadorea</taxon>
        <taxon>Rhabditida</taxon>
        <taxon>Tylenchina</taxon>
        <taxon>Panagrolaimomorpha</taxon>
        <taxon>Panagrolaimoidea</taxon>
        <taxon>Panagrolaimidae</taxon>
        <taxon>Panagrellus</taxon>
    </lineage>
</organism>
<feature type="region of interest" description="Disordered" evidence="8">
    <location>
        <begin position="389"/>
        <end position="446"/>
    </location>
</feature>
<dbReference type="GO" id="GO:1990385">
    <property type="term" value="C:meiotic spindle midzone"/>
    <property type="evidence" value="ECO:0007669"/>
    <property type="project" value="TreeGrafter"/>
</dbReference>
<keyword evidence="4" id="KW-0963">Cytoplasm</keyword>
<reference evidence="10" key="1">
    <citation type="journal article" date="2013" name="Genetics">
        <title>The draft genome and transcriptome of Panagrellus redivivus are shaped by the harsh demands of a free-living lifestyle.</title>
        <authorList>
            <person name="Srinivasan J."/>
            <person name="Dillman A.R."/>
            <person name="Macchietto M.G."/>
            <person name="Heikkinen L."/>
            <person name="Lakso M."/>
            <person name="Fracchia K.M."/>
            <person name="Antoshechkin I."/>
            <person name="Mortazavi A."/>
            <person name="Wong G."/>
            <person name="Sternberg P.W."/>
        </authorList>
    </citation>
    <scope>NUCLEOTIDE SEQUENCE [LARGE SCALE GENOMIC DNA]</scope>
    <source>
        <strain evidence="10">MT8872</strain>
    </source>
</reference>
<evidence type="ECO:0000256" key="2">
    <source>
        <dbReference type="ARBA" id="ARBA00004186"/>
    </source>
</evidence>
<sequence>MPPKKTAPKQPAVPLDGLYAIAATVDLAEINRNHPVIALLQRGFREAAAYNDEARELIQNQFAVRPPATPKKKREKLNRVVEEIEHLIAPVALNFDELDDGQEPASPRQPASPIRSRQATPRPVFTASRPTPKKQPINKGPPAPPPPPVHQESPKKRVPVIAKPVAPPATRIPKPPPSRKNTKAAEQKSRDEDGHMTAEERKRQALHEKAERARLEREEKEAKVRERQRQIEEEKKRVADGFRNQLSRLKKFEDVNKTPCSPRTITREGAKAQEVITPRRVHVPIKKGRDLVKVEFDGVIVGSPQLKRKTAGKRQKTNDAEVLEPTPEPTHSRHRNAEPEPQMQVDPEPEPEDVVMVEGELHYEEVTPEEALFYNNAFQNADLESFEQHEADVQHDAAQAVQSEELFDQPPAQPVPSEDLFAPTPPRAARNDDIFAPTPTVALSQPTSDVYKAPATAAAEPAVEFHDAMDVEGEDEEEDDAANNYEMTLEKVYKPATAENYNLEDLSSNDETDDECKPRKEVPKWARRVNLHPAVIDMEERYTIDQRAAFFGVIQQPSVELLFGRRTNRARQSSQVWNSPFAKPTPGFSRLPR</sequence>
<comment type="similarity">
    <text evidence="3">Belongs to the INCENP family.</text>
</comment>
<keyword evidence="10" id="KW-1185">Reference proteome</keyword>
<evidence type="ECO:0000256" key="6">
    <source>
        <dbReference type="ARBA" id="ARBA00023212"/>
    </source>
</evidence>
<dbReference type="GO" id="GO:0032133">
    <property type="term" value="C:chromosome passenger complex"/>
    <property type="evidence" value="ECO:0007669"/>
    <property type="project" value="TreeGrafter"/>
</dbReference>
<dbReference type="WBParaSite" id="Pan_g15775.t1">
    <property type="protein sequence ID" value="Pan_g15775.t1"/>
    <property type="gene ID" value="Pan_g15775"/>
</dbReference>
<dbReference type="PANTHER" id="PTHR13142">
    <property type="entry name" value="INNER CENTROMERE PROTEIN"/>
    <property type="match status" value="1"/>
</dbReference>
<evidence type="ECO:0000256" key="5">
    <source>
        <dbReference type="ARBA" id="ARBA00022829"/>
    </source>
</evidence>
<feature type="region of interest" description="Disordered" evidence="8">
    <location>
        <begin position="303"/>
        <end position="351"/>
    </location>
</feature>
<dbReference type="Proteomes" id="UP000492821">
    <property type="component" value="Unassembled WGS sequence"/>
</dbReference>
<feature type="domain" description="Inner centromere protein ARK-binding" evidence="9">
    <location>
        <begin position="505"/>
        <end position="563"/>
    </location>
</feature>
<feature type="region of interest" description="Disordered" evidence="8">
    <location>
        <begin position="569"/>
        <end position="593"/>
    </location>
</feature>
<reference evidence="11" key="2">
    <citation type="submission" date="2020-10" db="UniProtKB">
        <authorList>
            <consortium name="WormBaseParasite"/>
        </authorList>
    </citation>
    <scope>IDENTIFICATION</scope>
</reference>
<dbReference type="GO" id="GO:0051310">
    <property type="term" value="P:metaphase chromosome alignment"/>
    <property type="evidence" value="ECO:0007669"/>
    <property type="project" value="TreeGrafter"/>
</dbReference>
<evidence type="ECO:0000313" key="10">
    <source>
        <dbReference type="Proteomes" id="UP000492821"/>
    </source>
</evidence>
<dbReference type="Pfam" id="PF03941">
    <property type="entry name" value="INCENP_ARK-bind"/>
    <property type="match status" value="1"/>
</dbReference>
<dbReference type="GO" id="GO:0051257">
    <property type="term" value="P:meiotic spindle midzone assembly"/>
    <property type="evidence" value="ECO:0007669"/>
    <property type="project" value="TreeGrafter"/>
</dbReference>
<dbReference type="GO" id="GO:0000776">
    <property type="term" value="C:kinetochore"/>
    <property type="evidence" value="ECO:0007669"/>
    <property type="project" value="TreeGrafter"/>
</dbReference>
<proteinExistence type="inferred from homology"/>
<evidence type="ECO:0000256" key="7">
    <source>
        <dbReference type="ARBA" id="ARBA00023242"/>
    </source>
</evidence>
<feature type="region of interest" description="Disordered" evidence="8">
    <location>
        <begin position="253"/>
        <end position="272"/>
    </location>
</feature>
<keyword evidence="7" id="KW-0539">Nucleus</keyword>
<keyword evidence="6" id="KW-0206">Cytoskeleton</keyword>
<feature type="compositionally biased region" description="Basic residues" evidence="8">
    <location>
        <begin position="306"/>
        <end position="315"/>
    </location>
</feature>
<dbReference type="InterPro" id="IPR005635">
    <property type="entry name" value="Inner_centromere_prot_ARK-bd"/>
</dbReference>
<dbReference type="GO" id="GO:0005634">
    <property type="term" value="C:nucleus"/>
    <property type="evidence" value="ECO:0007669"/>
    <property type="project" value="UniProtKB-SubCell"/>
</dbReference>
<evidence type="ECO:0000256" key="3">
    <source>
        <dbReference type="ARBA" id="ARBA00010042"/>
    </source>
</evidence>
<feature type="compositionally biased region" description="Low complexity" evidence="8">
    <location>
        <begin position="159"/>
        <end position="172"/>
    </location>
</feature>
<dbReference type="PANTHER" id="PTHR13142:SF1">
    <property type="entry name" value="INNER CENTROMERE PROTEIN"/>
    <property type="match status" value="1"/>
</dbReference>
<evidence type="ECO:0000313" key="11">
    <source>
        <dbReference type="WBParaSite" id="Pan_g15775.t1"/>
    </source>
</evidence>
<keyword evidence="5" id="KW-0159">Chromosome partition</keyword>
<evidence type="ECO:0000256" key="8">
    <source>
        <dbReference type="SAM" id="MobiDB-lite"/>
    </source>
</evidence>
<evidence type="ECO:0000256" key="1">
    <source>
        <dbReference type="ARBA" id="ARBA00004123"/>
    </source>
</evidence>